<protein>
    <recommendedName>
        <fullName evidence="3">B12-binding domain-containing protein</fullName>
    </recommendedName>
</protein>
<comment type="caution">
    <text evidence="1">The sequence shown here is derived from an EMBL/GenBank/DDBJ whole genome shotgun (WGS) entry which is preliminary data.</text>
</comment>
<name>A0A0S7XQD3_UNCSA</name>
<gene>
    <name evidence="1" type="ORF">AMJ44_13090</name>
</gene>
<proteinExistence type="predicted"/>
<dbReference type="AlphaFoldDB" id="A0A0S7XQD3"/>
<dbReference type="Proteomes" id="UP000051861">
    <property type="component" value="Unassembled WGS sequence"/>
</dbReference>
<reference evidence="1 2" key="1">
    <citation type="journal article" date="2015" name="Microbiome">
        <title>Genomic resolution of linkages in carbon, nitrogen, and sulfur cycling among widespread estuary sediment bacteria.</title>
        <authorList>
            <person name="Baker B.J."/>
            <person name="Lazar C.S."/>
            <person name="Teske A.P."/>
            <person name="Dick G.J."/>
        </authorList>
    </citation>
    <scope>NUCLEOTIDE SEQUENCE [LARGE SCALE GENOMIC DNA]</scope>
    <source>
        <strain evidence="1">DG_54_3</strain>
    </source>
</reference>
<organism evidence="1 2">
    <name type="scientific">candidate division WOR-1 bacterium DG_54_3</name>
    <dbReference type="NCBI Taxonomy" id="1703775"/>
    <lineage>
        <taxon>Bacteria</taxon>
        <taxon>Bacillati</taxon>
        <taxon>Saganbacteria</taxon>
    </lineage>
</organism>
<evidence type="ECO:0000313" key="2">
    <source>
        <dbReference type="Proteomes" id="UP000051861"/>
    </source>
</evidence>
<dbReference type="EMBL" id="LIZX01000191">
    <property type="protein sequence ID" value="KPJ64249.1"/>
    <property type="molecule type" value="Genomic_DNA"/>
</dbReference>
<evidence type="ECO:0000313" key="1">
    <source>
        <dbReference type="EMBL" id="KPJ64249.1"/>
    </source>
</evidence>
<dbReference type="Gene3D" id="3.40.50.280">
    <property type="entry name" value="Cobalamin-binding domain"/>
    <property type="match status" value="1"/>
</dbReference>
<accession>A0A0S7XQD3</accession>
<feature type="non-terminal residue" evidence="1">
    <location>
        <position position="98"/>
    </location>
</feature>
<evidence type="ECO:0008006" key="3">
    <source>
        <dbReference type="Google" id="ProtNLM"/>
    </source>
</evidence>
<sequence>MEIKKIVGIEPSPPGFHVFSAFKLPRLGLPQLGTILKERGYEAKIYCPDIAPINWAEVLSADMVMISTITSTAPETYQLAKKIKEKARVLGKDITIAM</sequence>